<protein>
    <submittedName>
        <fullName evidence="2">Uncharacterized protein</fullName>
    </submittedName>
</protein>
<gene>
    <name evidence="2" type="ORF">NDES1114_LOCUS31040</name>
</gene>
<dbReference type="AlphaFoldDB" id="A0A7S1W442"/>
<sequence>MTARNNGSVPPGADPMVFRKLEAFYQSTVSPPPMGIYRDPEGFARYQAGVRARVMRIMEAYDGELRALHLDLIERHGASPFASDDQSPPWEGKAAVNRERTHRESASPTRARRSWPSASHSKSDSSSGSSAGSPGARRCGSVNTCVTLHAYAEPTHGIVFVPSSGSPRHPQQNKAASAIWASMQPPKVVDAAPERPTAHQPFSGITDVQ</sequence>
<dbReference type="EMBL" id="HBGF01046401">
    <property type="protein sequence ID" value="CAD9147557.1"/>
    <property type="molecule type" value="Transcribed_RNA"/>
</dbReference>
<evidence type="ECO:0000256" key="1">
    <source>
        <dbReference type="SAM" id="MobiDB-lite"/>
    </source>
</evidence>
<organism evidence="2">
    <name type="scientific">Neobodo designis</name>
    <name type="common">Flagellated protozoan</name>
    <name type="synonym">Bodo designis</name>
    <dbReference type="NCBI Taxonomy" id="312471"/>
    <lineage>
        <taxon>Eukaryota</taxon>
        <taxon>Discoba</taxon>
        <taxon>Euglenozoa</taxon>
        <taxon>Kinetoplastea</taxon>
        <taxon>Metakinetoplastina</taxon>
        <taxon>Neobodonida</taxon>
        <taxon>Neobodo</taxon>
    </lineage>
</organism>
<feature type="compositionally biased region" description="Low complexity" evidence="1">
    <location>
        <begin position="114"/>
        <end position="136"/>
    </location>
</feature>
<feature type="compositionally biased region" description="Basic and acidic residues" evidence="1">
    <location>
        <begin position="96"/>
        <end position="105"/>
    </location>
</feature>
<name>A0A7S1W442_NEODS</name>
<feature type="region of interest" description="Disordered" evidence="1">
    <location>
        <begin position="190"/>
        <end position="209"/>
    </location>
</feature>
<evidence type="ECO:0000313" key="2">
    <source>
        <dbReference type="EMBL" id="CAD9147557.1"/>
    </source>
</evidence>
<proteinExistence type="predicted"/>
<accession>A0A7S1W442</accession>
<reference evidence="2" key="1">
    <citation type="submission" date="2021-01" db="EMBL/GenBank/DDBJ databases">
        <authorList>
            <person name="Corre E."/>
            <person name="Pelletier E."/>
            <person name="Niang G."/>
            <person name="Scheremetjew M."/>
            <person name="Finn R."/>
            <person name="Kale V."/>
            <person name="Holt S."/>
            <person name="Cochrane G."/>
            <person name="Meng A."/>
            <person name="Brown T."/>
            <person name="Cohen L."/>
        </authorList>
    </citation>
    <scope>NUCLEOTIDE SEQUENCE</scope>
    <source>
        <strain evidence="2">CCAP 1951/1</strain>
    </source>
</reference>
<feature type="region of interest" description="Disordered" evidence="1">
    <location>
        <begin position="79"/>
        <end position="139"/>
    </location>
</feature>